<keyword evidence="2" id="KW-1185">Reference proteome</keyword>
<name>A0ABP2D6S7_9RHOB</name>
<accession>A0ABP2D6S7</accession>
<gene>
    <name evidence="1" type="ORF">OIHEL45_20306</name>
</gene>
<reference evidence="1 2" key="1">
    <citation type="submission" date="2007-11" db="EMBL/GenBank/DDBJ databases">
        <authorList>
            <person name="Wagner-Dobler I."/>
            <person name="Ferriera S."/>
            <person name="Johnson J."/>
            <person name="Kravitz S."/>
            <person name="Beeson K."/>
            <person name="Sutton G."/>
            <person name="Rogers Y.-H."/>
            <person name="Friedman R."/>
            <person name="Frazier M."/>
            <person name="Venter J.C."/>
        </authorList>
    </citation>
    <scope>NUCLEOTIDE SEQUENCE [LARGE SCALE GENOMIC DNA]</scope>
    <source>
        <strain evidence="1 2">HEL-45</strain>
    </source>
</reference>
<evidence type="ECO:0000313" key="2">
    <source>
        <dbReference type="Proteomes" id="UP000003257"/>
    </source>
</evidence>
<dbReference type="EMBL" id="ABID01000034">
    <property type="protein sequence ID" value="EDQ03177.1"/>
    <property type="molecule type" value="Genomic_DNA"/>
</dbReference>
<evidence type="ECO:0000313" key="1">
    <source>
        <dbReference type="EMBL" id="EDQ03177.1"/>
    </source>
</evidence>
<comment type="caution">
    <text evidence="1">The sequence shown here is derived from an EMBL/GenBank/DDBJ whole genome shotgun (WGS) entry which is preliminary data.</text>
</comment>
<proteinExistence type="predicted"/>
<dbReference type="Proteomes" id="UP000003257">
    <property type="component" value="Unassembled WGS sequence"/>
</dbReference>
<sequence length="58" mass="6802">MDCAAVRTIAKFESEKLRQRAARYLRKHPHSLKHLTFNELQDQIIMHPDAGPCDLRLM</sequence>
<protein>
    <submittedName>
        <fullName evidence="1">Uncharacterized protein</fullName>
    </submittedName>
</protein>
<organism evidence="1 2">
    <name type="scientific">Sulfitobacter indolifex HEL-45</name>
    <dbReference type="NCBI Taxonomy" id="391624"/>
    <lineage>
        <taxon>Bacteria</taxon>
        <taxon>Pseudomonadati</taxon>
        <taxon>Pseudomonadota</taxon>
        <taxon>Alphaproteobacteria</taxon>
        <taxon>Rhodobacterales</taxon>
        <taxon>Roseobacteraceae</taxon>
        <taxon>Sulfitobacter</taxon>
    </lineage>
</organism>